<reference evidence="1 2" key="1">
    <citation type="journal article" date="2018" name="Syst. Appl. Microbiol.">
        <title>Abditibacterium utsteinense sp. nov., the first cultivated member of candidate phylum FBP, isolated from ice-free Antarctic soil samples.</title>
        <authorList>
            <person name="Tahon G."/>
            <person name="Tytgat B."/>
            <person name="Lebbe L."/>
            <person name="Carlier A."/>
            <person name="Willems A."/>
        </authorList>
    </citation>
    <scope>NUCLEOTIDE SEQUENCE [LARGE SCALE GENOMIC DNA]</scope>
    <source>
        <strain evidence="1 2">LMG 29911</strain>
    </source>
</reference>
<sequence length="252" mass="28658">MKNLVGDKRLPKDAVKIFDGQTEIQSFFSKGIPNIECLAMPIGSPEENMFFGLKMDTFNIKTGQEIYLETEINLDIRVEMVVSVLKAAHLSLFYQLGYEYAYRSSGRFMGALLAEFYEANRNKKKSEIREESLNYFRPYVNMVRPITHITFEADGTASDGHTFLVKSSSGGFWAMMVLVKTPGTMHAVLVPTAETAEDVGTFWNFLSSDQCNLHVNYAAFRKDEQKWEVSTKASPFFWKKKNVHLDPMPSSP</sequence>
<organism evidence="1 2">
    <name type="scientific">Abditibacterium utsteinense</name>
    <dbReference type="NCBI Taxonomy" id="1960156"/>
    <lineage>
        <taxon>Bacteria</taxon>
        <taxon>Pseudomonadati</taxon>
        <taxon>Abditibacteriota</taxon>
        <taxon>Abditibacteriia</taxon>
        <taxon>Abditibacteriales</taxon>
        <taxon>Abditibacteriaceae</taxon>
        <taxon>Abditibacterium</taxon>
    </lineage>
</organism>
<name>A0A2S8SNN1_9BACT</name>
<accession>A0A2S8SNN1</accession>
<proteinExistence type="predicted"/>
<dbReference type="RefSeq" id="WP_106381436.1">
    <property type="nucleotide sequence ID" value="NZ_NIGF01000041.1"/>
</dbReference>
<evidence type="ECO:0000313" key="1">
    <source>
        <dbReference type="EMBL" id="PQV62397.1"/>
    </source>
</evidence>
<gene>
    <name evidence="1" type="ORF">B1R32_1417</name>
</gene>
<dbReference type="InParanoid" id="A0A2S8SNN1"/>
<protein>
    <submittedName>
        <fullName evidence="1">Uncharacterized protein</fullName>
    </submittedName>
</protein>
<evidence type="ECO:0000313" key="2">
    <source>
        <dbReference type="Proteomes" id="UP000237684"/>
    </source>
</evidence>
<keyword evidence="2" id="KW-1185">Reference proteome</keyword>
<dbReference type="Proteomes" id="UP000237684">
    <property type="component" value="Unassembled WGS sequence"/>
</dbReference>
<dbReference type="AlphaFoldDB" id="A0A2S8SNN1"/>
<comment type="caution">
    <text evidence="1">The sequence shown here is derived from an EMBL/GenBank/DDBJ whole genome shotgun (WGS) entry which is preliminary data.</text>
</comment>
<dbReference type="EMBL" id="NIGF01000041">
    <property type="protein sequence ID" value="PQV62397.1"/>
    <property type="molecule type" value="Genomic_DNA"/>
</dbReference>